<keyword evidence="2" id="KW-1133">Transmembrane helix</keyword>
<dbReference type="OrthoDB" id="40060at10239"/>
<keyword evidence="4" id="KW-1185">Reference proteome</keyword>
<name>A0A1B1MRB1_9POXV</name>
<proteinExistence type="predicted"/>
<dbReference type="InterPro" id="IPR036834">
    <property type="entry name" value="Bcl-2-like_sf"/>
</dbReference>
<dbReference type="InterPro" id="IPR021119">
    <property type="entry name" value="Poxvirus_F1/C10"/>
</dbReference>
<dbReference type="Pfam" id="PF11099">
    <property type="entry name" value="M11L"/>
    <property type="match status" value="1"/>
</dbReference>
<feature type="transmembrane region" description="Helical" evidence="2">
    <location>
        <begin position="196"/>
        <end position="217"/>
    </location>
</feature>
<evidence type="ECO:0000313" key="4">
    <source>
        <dbReference type="Proteomes" id="UP000203626"/>
    </source>
</evidence>
<protein>
    <submittedName>
        <fullName evidence="3">Uncharacterized protein</fullName>
    </submittedName>
</protein>
<dbReference type="GO" id="GO:0033668">
    <property type="term" value="P:symbiont-mediated suppression of host apoptosis"/>
    <property type="evidence" value="ECO:0007669"/>
    <property type="project" value="InterPro"/>
</dbReference>
<keyword evidence="2" id="KW-0812">Transmembrane</keyword>
<dbReference type="KEGG" id="vg:28340336"/>
<accession>A0A1B1MRB1</accession>
<gene>
    <name evidence="3" type="ORF">PTPV-Aus-009</name>
</gene>
<feature type="region of interest" description="Disordered" evidence="1">
    <location>
        <begin position="13"/>
        <end position="33"/>
    </location>
</feature>
<sequence>MLNFNPVVARGDVFRREENEENEENEQREQNLNAPYSLLQNELDESYFIQSDKCDLYLALSLYIKEKELQGLRGALSPNAEALYKAIKNTCDKTDVQFNAAFRFIENMVDEENIMNTSDTYNSFVEDLTTQTLTPGKAIATVTLWGRMFSKWCEHGYVVRSAAISQPLIIKLLNASPSNLQRFIQDYSKINNKFNYGFLAATIAAGTVVFLGIKCFFK</sequence>
<evidence type="ECO:0000313" key="3">
    <source>
        <dbReference type="EMBL" id="ANS71093.1"/>
    </source>
</evidence>
<evidence type="ECO:0000256" key="1">
    <source>
        <dbReference type="SAM" id="MobiDB-lite"/>
    </source>
</evidence>
<dbReference type="Proteomes" id="UP000203626">
    <property type="component" value="Segment"/>
</dbReference>
<dbReference type="EMBL" id="KU980965">
    <property type="protein sequence ID" value="ANS71093.1"/>
    <property type="molecule type" value="Genomic_DNA"/>
</dbReference>
<dbReference type="RefSeq" id="YP_009268724.1">
    <property type="nucleotide sequence ID" value="NC_030656.1"/>
</dbReference>
<dbReference type="Gene3D" id="1.10.437.10">
    <property type="entry name" value="Blc2-like"/>
    <property type="match status" value="1"/>
</dbReference>
<dbReference type="GeneID" id="28340336"/>
<organism evidence="3 4">
    <name type="scientific">Pteropox virus</name>
    <dbReference type="NCBI Taxonomy" id="1873698"/>
    <lineage>
        <taxon>Viruses</taxon>
        <taxon>Varidnaviria</taxon>
        <taxon>Bamfordvirae</taxon>
        <taxon>Nucleocytoviricota</taxon>
        <taxon>Pokkesviricetes</taxon>
        <taxon>Chitovirales</taxon>
        <taxon>Poxviridae</taxon>
        <taxon>Chordopoxvirinae</taxon>
        <taxon>Pteropopoxvirus</taxon>
        <taxon>Pteropopoxvirus pteropox</taxon>
    </lineage>
</organism>
<keyword evidence="2" id="KW-0472">Membrane</keyword>
<evidence type="ECO:0000256" key="2">
    <source>
        <dbReference type="SAM" id="Phobius"/>
    </source>
</evidence>
<reference evidence="3 4" key="1">
    <citation type="journal article" date="2016" name="J. Gen. Virol.">
        <title>Genomic characterization of a novel poxvirus from a flying fox: evidence for a new genus?</title>
        <authorList>
            <person name="O'Dea M.A."/>
            <person name="Tu S.L."/>
            <person name="Pang S."/>
            <person name="De Ridder T."/>
            <person name="Jackson B."/>
            <person name="Upton C."/>
        </authorList>
    </citation>
    <scope>NUCLEOTIDE SEQUENCE [LARGE SCALE GENOMIC DNA]</scope>
    <source>
        <strain evidence="3 4">Australia</strain>
    </source>
</reference>